<dbReference type="InterPro" id="IPR021561">
    <property type="entry name" value="AbiEi_3"/>
</dbReference>
<gene>
    <name evidence="2" type="ORF">AWB83_00142</name>
</gene>
<dbReference type="RefSeq" id="WP_087042333.1">
    <property type="nucleotide sequence ID" value="NZ_FCOB02000001.1"/>
</dbReference>
<dbReference type="EMBL" id="FCOB02000001">
    <property type="protein sequence ID" value="SAK40056.1"/>
    <property type="molecule type" value="Genomic_DNA"/>
</dbReference>
<sequence>MERLPRHQLIKRLQTEVPRGAPFDLATLNQLGVSTQLAARYVSSGWLVRLASGVYAFPNDDFNLHATLRFLQQRVPGLHVGGKTALAWQGVRHQLGRREPLVLWGDERFVLPSWFTSRFPARYVYARLFDWSDPSLAARTLTTPPDVQDGVQVAVPERAVLELLYDAGVREGLEDAHAVFESLRSPRKELVGQLLACCTSVKTVRLCLTWARETHLLDVDALLAQFRLPTGSNRRWMSRLPDGTLLALKPHG</sequence>
<dbReference type="Proteomes" id="UP000054978">
    <property type="component" value="Unassembled WGS sequence"/>
</dbReference>
<reference evidence="2" key="1">
    <citation type="submission" date="2016-01" db="EMBL/GenBank/DDBJ databases">
        <authorList>
            <person name="Peeters C."/>
        </authorList>
    </citation>
    <scope>NUCLEOTIDE SEQUENCE [LARGE SCALE GENOMIC DNA]</scope>
    <source>
        <strain evidence="2">LMG 29326</strain>
    </source>
</reference>
<keyword evidence="3" id="KW-1185">Reference proteome</keyword>
<feature type="domain" description="Transcriptional regulator AbiEi antitoxin N-terminal" evidence="1">
    <location>
        <begin position="7"/>
        <end position="95"/>
    </location>
</feature>
<dbReference type="Pfam" id="PF11459">
    <property type="entry name" value="AbiEi_3"/>
    <property type="match status" value="1"/>
</dbReference>
<dbReference type="Pfam" id="PF17194">
    <property type="entry name" value="AbiEi_3_N"/>
    <property type="match status" value="1"/>
</dbReference>
<evidence type="ECO:0000313" key="3">
    <source>
        <dbReference type="Proteomes" id="UP000054978"/>
    </source>
</evidence>
<organism evidence="2 3">
    <name type="scientific">Caballeronia ptereochthonis</name>
    <dbReference type="NCBI Taxonomy" id="1777144"/>
    <lineage>
        <taxon>Bacteria</taxon>
        <taxon>Pseudomonadati</taxon>
        <taxon>Pseudomonadota</taxon>
        <taxon>Betaproteobacteria</taxon>
        <taxon>Burkholderiales</taxon>
        <taxon>Burkholderiaceae</taxon>
        <taxon>Caballeronia</taxon>
    </lineage>
</organism>
<comment type="caution">
    <text evidence="2">The sequence shown here is derived from an EMBL/GenBank/DDBJ whole genome shotgun (WGS) entry which is preliminary data.</text>
</comment>
<proteinExistence type="predicted"/>
<dbReference type="InterPro" id="IPR033455">
    <property type="entry name" value="AbiEi_3_N"/>
</dbReference>
<accession>A0A157Z3D0</accession>
<evidence type="ECO:0000313" key="2">
    <source>
        <dbReference type="EMBL" id="SAK40056.1"/>
    </source>
</evidence>
<name>A0A157Z3D0_9BURK</name>
<evidence type="ECO:0000259" key="1">
    <source>
        <dbReference type="Pfam" id="PF17194"/>
    </source>
</evidence>
<dbReference type="STRING" id="1777144.AWB83_00142"/>
<protein>
    <recommendedName>
        <fullName evidence="1">Transcriptional regulator AbiEi antitoxin N-terminal domain-containing protein</fullName>
    </recommendedName>
</protein>
<dbReference type="OrthoDB" id="1550938at2"/>
<dbReference type="AlphaFoldDB" id="A0A157Z3D0"/>